<dbReference type="InterPro" id="IPR036250">
    <property type="entry name" value="AcylCo_DH-like_C"/>
</dbReference>
<dbReference type="GO" id="GO:0003995">
    <property type="term" value="F:acyl-CoA dehydrogenase activity"/>
    <property type="evidence" value="ECO:0007669"/>
    <property type="project" value="TreeGrafter"/>
</dbReference>
<keyword evidence="2" id="KW-0812">Transmembrane</keyword>
<dbReference type="InterPro" id="IPR046373">
    <property type="entry name" value="Acyl-CoA_Oxase/DH_mid-dom_sf"/>
</dbReference>
<dbReference type="InterPro" id="IPR037069">
    <property type="entry name" value="AcylCoA_DH/ox_N_sf"/>
</dbReference>
<dbReference type="PANTHER" id="PTHR43884">
    <property type="entry name" value="ACYL-COA DEHYDROGENASE"/>
    <property type="match status" value="1"/>
</dbReference>
<dbReference type="EMBL" id="CP000747">
    <property type="protein sequence ID" value="ACG79515.1"/>
    <property type="molecule type" value="Genomic_DNA"/>
</dbReference>
<dbReference type="Pfam" id="PF02771">
    <property type="entry name" value="Acyl-CoA_dh_N"/>
    <property type="match status" value="1"/>
</dbReference>
<dbReference type="Gene3D" id="2.40.110.10">
    <property type="entry name" value="Butyryl-CoA Dehydrogenase, subunit A, domain 2"/>
    <property type="match status" value="1"/>
</dbReference>
<dbReference type="Gene3D" id="1.10.540.10">
    <property type="entry name" value="Acyl-CoA dehydrogenase/oxidase, N-terminal domain"/>
    <property type="match status" value="1"/>
</dbReference>
<keyword evidence="6" id="KW-1185">Reference proteome</keyword>
<feature type="domain" description="Acyl-CoA dehydrogenase/oxidase N-terminal" evidence="3">
    <location>
        <begin position="26"/>
        <end position="101"/>
    </location>
</feature>
<gene>
    <name evidence="5" type="ordered locus">PHZ_c3106</name>
</gene>
<dbReference type="Proteomes" id="UP000001868">
    <property type="component" value="Chromosome"/>
</dbReference>
<sequence>MTTTMTKTKAAARTDWERMAHEVGPELAARAAQADADDAFVAENLALLKDRGFHAAGVPAELGGGGASHAELAAMLRTLARYCGSTALALSMHTHQVALPAWRWRRTPEAVEGLLARIVGQKLTLVSSGGSDWLDGSCRAEPAEGGFRVYGRKVFASGCPAGDLLMTMAVLDAPEGPTVLHMALPLRGEGVRILDTWQTLGMRGTGSHDIELSGVFVPESAVTVRRPAGRWHPVMHMVTLIAFPLIYAVYVGLAEAARDKALDLAAARKPSSDLELILGEMETELAAARLALADMLACAASEEPGPAASSRIMTGRTLAGRAAIRAVEKAMEAAGGAGFYRRTGLERIFRDVQAARYHPLQEKAQARLAARLALGLDIDG</sequence>
<dbReference type="InterPro" id="IPR013107">
    <property type="entry name" value="Acyl-CoA_DH_C"/>
</dbReference>
<feature type="domain" description="Acyl-CoA dehydrogenase C-terminal" evidence="4">
    <location>
        <begin position="247"/>
        <end position="358"/>
    </location>
</feature>
<dbReference type="Gene3D" id="1.20.140.10">
    <property type="entry name" value="Butyryl-CoA Dehydrogenase, subunit A, domain 3"/>
    <property type="match status" value="1"/>
</dbReference>
<proteinExistence type="predicted"/>
<name>B4RA11_PHEZH</name>
<reference evidence="5 6" key="1">
    <citation type="journal article" date="2008" name="BMC Genomics">
        <title>Complete genome of Phenylobacterium zucineum - a novel facultative intracellular bacterium isolated from human erythroleukemia cell line K562.</title>
        <authorList>
            <person name="Luo Y."/>
            <person name="Xu X."/>
            <person name="Ding Z."/>
            <person name="Liu Z."/>
            <person name="Zhang B."/>
            <person name="Yan Z."/>
            <person name="Sun J."/>
            <person name="Hu S."/>
            <person name="Hu X."/>
        </authorList>
    </citation>
    <scope>NUCLEOTIDE SEQUENCE [LARGE SCALE GENOMIC DNA]</scope>
    <source>
        <strain evidence="5 6">HLK1</strain>
    </source>
</reference>
<dbReference type="KEGG" id="pzu:PHZ_c3106"/>
<evidence type="ECO:0000256" key="2">
    <source>
        <dbReference type="SAM" id="Phobius"/>
    </source>
</evidence>
<dbReference type="AlphaFoldDB" id="B4RA11"/>
<evidence type="ECO:0000313" key="5">
    <source>
        <dbReference type="EMBL" id="ACG79515.1"/>
    </source>
</evidence>
<accession>B4RA11</accession>
<dbReference type="HOGENOM" id="CLU_018204_3_2_5"/>
<dbReference type="STRING" id="450851.PHZ_c3106"/>
<evidence type="ECO:0000259" key="4">
    <source>
        <dbReference type="Pfam" id="PF08028"/>
    </source>
</evidence>
<protein>
    <submittedName>
        <fullName evidence="5">Acyl-CoA dehydrogenase</fullName>
    </submittedName>
</protein>
<dbReference type="SUPFAM" id="SSF56645">
    <property type="entry name" value="Acyl-CoA dehydrogenase NM domain-like"/>
    <property type="match status" value="1"/>
</dbReference>
<dbReference type="PANTHER" id="PTHR43884:SF25">
    <property type="entry name" value="ACYL-COA DEHYDROGENASE YDBM-RELATED"/>
    <property type="match status" value="1"/>
</dbReference>
<dbReference type="RefSeq" id="WP_012523653.1">
    <property type="nucleotide sequence ID" value="NC_011144.1"/>
</dbReference>
<dbReference type="InterPro" id="IPR009100">
    <property type="entry name" value="AcylCoA_DH/oxidase_NM_dom_sf"/>
</dbReference>
<keyword evidence="1" id="KW-0560">Oxidoreductase</keyword>
<evidence type="ECO:0000313" key="6">
    <source>
        <dbReference type="Proteomes" id="UP000001868"/>
    </source>
</evidence>
<evidence type="ECO:0000259" key="3">
    <source>
        <dbReference type="Pfam" id="PF02771"/>
    </source>
</evidence>
<dbReference type="GO" id="GO:0050660">
    <property type="term" value="F:flavin adenine dinucleotide binding"/>
    <property type="evidence" value="ECO:0007669"/>
    <property type="project" value="InterPro"/>
</dbReference>
<dbReference type="Pfam" id="PF08028">
    <property type="entry name" value="Acyl-CoA_dh_2"/>
    <property type="match status" value="1"/>
</dbReference>
<dbReference type="InterPro" id="IPR013786">
    <property type="entry name" value="AcylCoA_DH/ox_N"/>
</dbReference>
<keyword evidence="2" id="KW-0472">Membrane</keyword>
<keyword evidence="2" id="KW-1133">Transmembrane helix</keyword>
<dbReference type="OrthoDB" id="7316074at2"/>
<feature type="transmembrane region" description="Helical" evidence="2">
    <location>
        <begin position="234"/>
        <end position="253"/>
    </location>
</feature>
<evidence type="ECO:0000256" key="1">
    <source>
        <dbReference type="ARBA" id="ARBA00023002"/>
    </source>
</evidence>
<dbReference type="SUPFAM" id="SSF47203">
    <property type="entry name" value="Acyl-CoA dehydrogenase C-terminal domain-like"/>
    <property type="match status" value="1"/>
</dbReference>
<organism evidence="5 6">
    <name type="scientific">Phenylobacterium zucineum (strain HLK1)</name>
    <dbReference type="NCBI Taxonomy" id="450851"/>
    <lineage>
        <taxon>Bacteria</taxon>
        <taxon>Pseudomonadati</taxon>
        <taxon>Pseudomonadota</taxon>
        <taxon>Alphaproteobacteria</taxon>
        <taxon>Caulobacterales</taxon>
        <taxon>Caulobacteraceae</taxon>
        <taxon>Phenylobacterium</taxon>
    </lineage>
</organism>
<dbReference type="eggNOG" id="COG1960">
    <property type="taxonomic scope" value="Bacteria"/>
</dbReference>
<dbReference type="PIRSF" id="PIRSF016578">
    <property type="entry name" value="HsaA"/>
    <property type="match status" value="1"/>
</dbReference>